<evidence type="ECO:0000256" key="2">
    <source>
        <dbReference type="SAM" id="SignalP"/>
    </source>
</evidence>
<dbReference type="Proteomes" id="UP000287033">
    <property type="component" value="Unassembled WGS sequence"/>
</dbReference>
<feature type="signal peptide" evidence="2">
    <location>
        <begin position="1"/>
        <end position="18"/>
    </location>
</feature>
<feature type="region of interest" description="Disordered" evidence="1">
    <location>
        <begin position="23"/>
        <end position="48"/>
    </location>
</feature>
<dbReference type="EMBL" id="BEZZ01231371">
    <property type="protein sequence ID" value="GCC48108.1"/>
    <property type="molecule type" value="Genomic_DNA"/>
</dbReference>
<comment type="caution">
    <text evidence="3">The sequence shown here is derived from an EMBL/GenBank/DDBJ whole genome shotgun (WGS) entry which is preliminary data.</text>
</comment>
<evidence type="ECO:0000313" key="3">
    <source>
        <dbReference type="EMBL" id="GCC48108.1"/>
    </source>
</evidence>
<accession>A0A401TZN5</accession>
<organism evidence="3 4">
    <name type="scientific">Chiloscyllium punctatum</name>
    <name type="common">Brownbanded bambooshark</name>
    <name type="synonym">Hemiscyllium punctatum</name>
    <dbReference type="NCBI Taxonomy" id="137246"/>
    <lineage>
        <taxon>Eukaryota</taxon>
        <taxon>Metazoa</taxon>
        <taxon>Chordata</taxon>
        <taxon>Craniata</taxon>
        <taxon>Vertebrata</taxon>
        <taxon>Chondrichthyes</taxon>
        <taxon>Elasmobranchii</taxon>
        <taxon>Galeomorphii</taxon>
        <taxon>Galeoidea</taxon>
        <taxon>Orectolobiformes</taxon>
        <taxon>Hemiscylliidae</taxon>
        <taxon>Chiloscyllium</taxon>
    </lineage>
</organism>
<feature type="chain" id="PRO_5019292410" evidence="2">
    <location>
        <begin position="19"/>
        <end position="119"/>
    </location>
</feature>
<protein>
    <submittedName>
        <fullName evidence="3">Uncharacterized protein</fullName>
    </submittedName>
</protein>
<proteinExistence type="predicted"/>
<reference evidence="3 4" key="1">
    <citation type="journal article" date="2018" name="Nat. Ecol. Evol.">
        <title>Shark genomes provide insights into elasmobranch evolution and the origin of vertebrates.</title>
        <authorList>
            <person name="Hara Y"/>
            <person name="Yamaguchi K"/>
            <person name="Onimaru K"/>
            <person name="Kadota M"/>
            <person name="Koyanagi M"/>
            <person name="Keeley SD"/>
            <person name="Tatsumi K"/>
            <person name="Tanaka K"/>
            <person name="Motone F"/>
            <person name="Kageyama Y"/>
            <person name="Nozu R"/>
            <person name="Adachi N"/>
            <person name="Nishimura O"/>
            <person name="Nakagawa R"/>
            <person name="Tanegashima C"/>
            <person name="Kiyatake I"/>
            <person name="Matsumoto R"/>
            <person name="Murakumo K"/>
            <person name="Nishida K"/>
            <person name="Terakita A"/>
            <person name="Kuratani S"/>
            <person name="Sato K"/>
            <person name="Hyodo S Kuraku.S."/>
        </authorList>
    </citation>
    <scope>NUCLEOTIDE SEQUENCE [LARGE SCALE GENOMIC DNA]</scope>
</reference>
<keyword evidence="4" id="KW-1185">Reference proteome</keyword>
<feature type="region of interest" description="Disordered" evidence="1">
    <location>
        <begin position="68"/>
        <end position="119"/>
    </location>
</feature>
<sequence length="119" mass="13788">MFDHRLLLMVLCLFLSVAQRPVHPGSLDVVPGADQPPRLEAQEQDDDKAVEHALQFLRPGRERRVHLCAEQAEDEPGRLRQQHDQDSAEHRAERRAEPADDQDRQRLDREQERKALDAD</sequence>
<feature type="non-terminal residue" evidence="3">
    <location>
        <position position="119"/>
    </location>
</feature>
<keyword evidence="2" id="KW-0732">Signal</keyword>
<name>A0A401TZN5_CHIPU</name>
<feature type="compositionally biased region" description="Basic and acidic residues" evidence="1">
    <location>
        <begin position="75"/>
        <end position="119"/>
    </location>
</feature>
<dbReference type="AlphaFoldDB" id="A0A401TZN5"/>
<evidence type="ECO:0000313" key="4">
    <source>
        <dbReference type="Proteomes" id="UP000287033"/>
    </source>
</evidence>
<evidence type="ECO:0000256" key="1">
    <source>
        <dbReference type="SAM" id="MobiDB-lite"/>
    </source>
</evidence>
<gene>
    <name evidence="3" type="ORF">chiPu_0032243</name>
</gene>